<dbReference type="PANTHER" id="PTHR12350">
    <property type="entry name" value="HISTONE-LYSINE N-METHYLTRANSFERASE-RELATED"/>
    <property type="match status" value="1"/>
</dbReference>
<keyword evidence="3" id="KW-1185">Reference proteome</keyword>
<reference evidence="3" key="1">
    <citation type="submission" date="2017-07" db="EMBL/GenBank/DDBJ databases">
        <title>Comparative genome mining reveals phylogenetic distribution patterns of secondary metabolites in Amycolatopsis.</title>
        <authorList>
            <person name="Adamek M."/>
            <person name="Alanjary M."/>
            <person name="Sales-Ortells H."/>
            <person name="Goodfellow M."/>
            <person name="Bull A.T."/>
            <person name="Kalinowski J."/>
            <person name="Ziemert N."/>
        </authorList>
    </citation>
    <scope>NUCLEOTIDE SEQUENCE [LARGE SCALE GENOMIC DNA]</scope>
    <source>
        <strain evidence="3">H5</strain>
    </source>
</reference>
<evidence type="ECO:0000259" key="1">
    <source>
        <dbReference type="Pfam" id="PF00856"/>
    </source>
</evidence>
<feature type="domain" description="SET" evidence="1">
    <location>
        <begin position="49"/>
        <end position="110"/>
    </location>
</feature>
<dbReference type="Gene3D" id="2.170.270.10">
    <property type="entry name" value="SET domain"/>
    <property type="match status" value="1"/>
</dbReference>
<gene>
    <name evidence="2" type="ORF">CF165_20890</name>
</gene>
<proteinExistence type="predicted"/>
<organism evidence="2 3">
    <name type="scientific">Amycolatopsis vastitatis</name>
    <dbReference type="NCBI Taxonomy" id="1905142"/>
    <lineage>
        <taxon>Bacteria</taxon>
        <taxon>Bacillati</taxon>
        <taxon>Actinomycetota</taxon>
        <taxon>Actinomycetes</taxon>
        <taxon>Pseudonocardiales</taxon>
        <taxon>Pseudonocardiaceae</taxon>
        <taxon>Amycolatopsis</taxon>
    </lineage>
</organism>
<dbReference type="InterPro" id="IPR001214">
    <property type="entry name" value="SET_dom"/>
</dbReference>
<dbReference type="SUPFAM" id="SSF82199">
    <property type="entry name" value="SET domain"/>
    <property type="match status" value="1"/>
</dbReference>
<dbReference type="InterPro" id="IPR053201">
    <property type="entry name" value="Flavunoidine_N-MTase"/>
</dbReference>
<evidence type="ECO:0000313" key="3">
    <source>
        <dbReference type="Proteomes" id="UP000215199"/>
    </source>
</evidence>
<accession>A0A229T3S5</accession>
<sequence length="170" mass="19153">MTESTVVTERRAAVVRNDGEYRLVTNQAVPARTLLFTLEGEVTATPTRYTVQLDAGHHIDMPAGCPLEEVLDRYSWRFMNHACEPTAVIRDRSVFSLRPIPAWSEITFHYATTEYDMSEPFTCQCGGDRCDGVIQGFRYLPQERREALRALLSPYLLAVLDGRLAEPVGA</sequence>
<dbReference type="AlphaFoldDB" id="A0A229T3S5"/>
<dbReference type="Proteomes" id="UP000215199">
    <property type="component" value="Unassembled WGS sequence"/>
</dbReference>
<comment type="caution">
    <text evidence="2">The sequence shown here is derived from an EMBL/GenBank/DDBJ whole genome shotgun (WGS) entry which is preliminary data.</text>
</comment>
<name>A0A229T3S5_9PSEU</name>
<dbReference type="RefSeq" id="WP_093949214.1">
    <property type="nucleotide sequence ID" value="NZ_NMUL01000021.1"/>
</dbReference>
<protein>
    <recommendedName>
        <fullName evidence="1">SET domain-containing protein</fullName>
    </recommendedName>
</protein>
<dbReference type="InterPro" id="IPR046341">
    <property type="entry name" value="SET_dom_sf"/>
</dbReference>
<evidence type="ECO:0000313" key="2">
    <source>
        <dbReference type="EMBL" id="OXM65852.1"/>
    </source>
</evidence>
<dbReference type="OrthoDB" id="9790349at2"/>
<dbReference type="EMBL" id="NMUL01000021">
    <property type="protein sequence ID" value="OXM65852.1"/>
    <property type="molecule type" value="Genomic_DNA"/>
</dbReference>
<dbReference type="Pfam" id="PF00856">
    <property type="entry name" value="SET"/>
    <property type="match status" value="1"/>
</dbReference>
<dbReference type="PANTHER" id="PTHR12350:SF19">
    <property type="entry name" value="SET DOMAIN-CONTAINING PROTEIN"/>
    <property type="match status" value="1"/>
</dbReference>